<keyword evidence="4" id="KW-1185">Reference proteome</keyword>
<comment type="caution">
    <text evidence="3">The sequence shown here is derived from an EMBL/GenBank/DDBJ whole genome shotgun (WGS) entry which is preliminary data.</text>
</comment>
<sequence>MTAHILLLLLVASSILGDPDSAARAPLFPGHVPDPPPARDHILAPVCLHQGAVREGWPQASGPPQLRAPPAARGQSPATSPGPQPAARPEQYPARWVMLGTSLLIPWLQFTHLCIGAVTSSFKTP</sequence>
<protein>
    <submittedName>
        <fullName evidence="3">Uncharacterized protein</fullName>
    </submittedName>
</protein>
<dbReference type="AlphaFoldDB" id="A0A5N3VVN6"/>
<evidence type="ECO:0000313" key="4">
    <source>
        <dbReference type="Proteomes" id="UP000326458"/>
    </source>
</evidence>
<reference evidence="3 4" key="1">
    <citation type="submission" date="2019-06" db="EMBL/GenBank/DDBJ databases">
        <title>Discovery of a novel chromosome fission-fusion reversal in muntjac.</title>
        <authorList>
            <person name="Mudd A.B."/>
            <person name="Bredeson J.V."/>
            <person name="Baum R."/>
            <person name="Hockemeyer D."/>
            <person name="Rokhsar D.S."/>
        </authorList>
    </citation>
    <scope>NUCLEOTIDE SEQUENCE [LARGE SCALE GENOMIC DNA]</scope>
    <source>
        <strain evidence="3">UTSW_UCB_Mm</strain>
        <tissue evidence="3">Fibroblast cell line</tissue>
    </source>
</reference>
<keyword evidence="2" id="KW-0732">Signal</keyword>
<name>A0A5N3VVN6_MUNMU</name>
<dbReference type="Proteomes" id="UP000326458">
    <property type="component" value="Unassembled WGS sequence"/>
</dbReference>
<proteinExistence type="predicted"/>
<evidence type="ECO:0000313" key="3">
    <source>
        <dbReference type="EMBL" id="KAB0353048.1"/>
    </source>
</evidence>
<dbReference type="EMBL" id="VCEA01000002">
    <property type="protein sequence ID" value="KAB0353048.1"/>
    <property type="molecule type" value="Genomic_DNA"/>
</dbReference>
<organism evidence="3 4">
    <name type="scientific">Muntiacus muntjak</name>
    <name type="common">Barking deer</name>
    <name type="synonym">Indian muntjac</name>
    <dbReference type="NCBI Taxonomy" id="9888"/>
    <lineage>
        <taxon>Eukaryota</taxon>
        <taxon>Metazoa</taxon>
        <taxon>Chordata</taxon>
        <taxon>Craniata</taxon>
        <taxon>Vertebrata</taxon>
        <taxon>Euteleostomi</taxon>
        <taxon>Mammalia</taxon>
        <taxon>Eutheria</taxon>
        <taxon>Laurasiatheria</taxon>
        <taxon>Artiodactyla</taxon>
        <taxon>Ruminantia</taxon>
        <taxon>Pecora</taxon>
        <taxon>Cervidae</taxon>
        <taxon>Muntiacinae</taxon>
        <taxon>Muntiacus</taxon>
    </lineage>
</organism>
<feature type="region of interest" description="Disordered" evidence="1">
    <location>
        <begin position="54"/>
        <end position="89"/>
    </location>
</feature>
<gene>
    <name evidence="3" type="ORF">FD754_017905</name>
</gene>
<evidence type="ECO:0000256" key="2">
    <source>
        <dbReference type="SAM" id="SignalP"/>
    </source>
</evidence>
<feature type="chain" id="PRO_5024467670" evidence="2">
    <location>
        <begin position="18"/>
        <end position="125"/>
    </location>
</feature>
<evidence type="ECO:0000256" key="1">
    <source>
        <dbReference type="SAM" id="MobiDB-lite"/>
    </source>
</evidence>
<accession>A0A5N3VVN6</accession>
<feature type="signal peptide" evidence="2">
    <location>
        <begin position="1"/>
        <end position="17"/>
    </location>
</feature>